<accession>A0AA40A235</accession>
<keyword evidence="3" id="KW-1185">Reference proteome</keyword>
<organism evidence="2 3">
    <name type="scientific">Lasiosphaeris hirsuta</name>
    <dbReference type="NCBI Taxonomy" id="260670"/>
    <lineage>
        <taxon>Eukaryota</taxon>
        <taxon>Fungi</taxon>
        <taxon>Dikarya</taxon>
        <taxon>Ascomycota</taxon>
        <taxon>Pezizomycotina</taxon>
        <taxon>Sordariomycetes</taxon>
        <taxon>Sordariomycetidae</taxon>
        <taxon>Sordariales</taxon>
        <taxon>Lasiosphaeriaceae</taxon>
        <taxon>Lasiosphaeris</taxon>
    </lineage>
</organism>
<dbReference type="Pfam" id="PF06985">
    <property type="entry name" value="HET"/>
    <property type="match status" value="1"/>
</dbReference>
<dbReference type="InterPro" id="IPR010730">
    <property type="entry name" value="HET"/>
</dbReference>
<sequence>MEPTWTYRHLIKPLPVKHNFASAATAPALKTCVACRLAVPDRARAHRDIIATSYEFIDTYPEFPLLKASAEAGCGLCWMIRSEIRKNWAVRPMEEWGFGPLSEDDPSLVDLLETPWDGRVRVFNLKFTFDRLVGALEESPADPAQMGGMVTGVGLEFGPVTPEAGDEGSSLHNEISQIIRFKAFDSVDLDSNQETSRRRLPSREALSDENIDMMHSWLINCRSSHESCRLPPSAWLPTRLLDVGTYAESRLPRVVETKNLSANNAPYAALSHMWGDVVEAPPLQAMKFNYDSLMQEIPLRRLPQNFADAALTCQRLGIRYIWIDSLCIIQDSKEDWEREAQMMHKIYRNAELTIVATSATSSHDGFLARDLSVVPAVKIQYGTADEPRSLIVTPVDDDQNGLRHGDVDGSEWNTRGWTMQERALSTRSIHFCRNKMYFECRGRLASEENEPEQTQASDPFLLWPRALDTTSQDSKEWYNLWRRALIGYSRRRLTMASDKLTAIQSIASEMQSRLPDPRDYLSASGVWYGDIANQLLWYVESGIPRRVPGRAPSWSWASLDAAIGFRRGSRGPPKSGSSGELCRVQGSYRPVAVVKRVDELNWKRAGFPYDILGFDGQIFAHGVLDLDNRDDVLRSGSPFFYLHVSNEQHPSGLLLAIKATTSLASTLCAFNAAELVSRVGVATIFHTSGETINPAVFQATESFAHGPGRKSFSIE</sequence>
<proteinExistence type="predicted"/>
<name>A0AA40A235_9PEZI</name>
<gene>
    <name evidence="2" type="ORF">B0H67DRAFT_588876</name>
</gene>
<dbReference type="Proteomes" id="UP001172102">
    <property type="component" value="Unassembled WGS sequence"/>
</dbReference>
<comment type="caution">
    <text evidence="2">The sequence shown here is derived from an EMBL/GenBank/DDBJ whole genome shotgun (WGS) entry which is preliminary data.</text>
</comment>
<feature type="domain" description="Heterokaryon incompatibility" evidence="1">
    <location>
        <begin position="267"/>
        <end position="421"/>
    </location>
</feature>
<evidence type="ECO:0000313" key="3">
    <source>
        <dbReference type="Proteomes" id="UP001172102"/>
    </source>
</evidence>
<reference evidence="2" key="1">
    <citation type="submission" date="2023-06" db="EMBL/GenBank/DDBJ databases">
        <title>Genome-scale phylogeny and comparative genomics of the fungal order Sordariales.</title>
        <authorList>
            <consortium name="Lawrence Berkeley National Laboratory"/>
            <person name="Hensen N."/>
            <person name="Bonometti L."/>
            <person name="Westerberg I."/>
            <person name="Brannstrom I.O."/>
            <person name="Guillou S."/>
            <person name="Cros-Aarteil S."/>
            <person name="Calhoun S."/>
            <person name="Haridas S."/>
            <person name="Kuo A."/>
            <person name="Mondo S."/>
            <person name="Pangilinan J."/>
            <person name="Riley R."/>
            <person name="Labutti K."/>
            <person name="Andreopoulos B."/>
            <person name="Lipzen A."/>
            <person name="Chen C."/>
            <person name="Yanf M."/>
            <person name="Daum C."/>
            <person name="Ng V."/>
            <person name="Clum A."/>
            <person name="Steindorff A."/>
            <person name="Ohm R."/>
            <person name="Martin F."/>
            <person name="Silar P."/>
            <person name="Natvig D."/>
            <person name="Lalanne C."/>
            <person name="Gautier V."/>
            <person name="Ament-Velasquez S.L."/>
            <person name="Kruys A."/>
            <person name="Hutchinson M.I."/>
            <person name="Powell A.J."/>
            <person name="Barry K."/>
            <person name="Miller A.N."/>
            <person name="Grigoriev I.V."/>
            <person name="Debuchy R."/>
            <person name="Gladieux P."/>
            <person name="Thoren M.H."/>
            <person name="Johannesson H."/>
        </authorList>
    </citation>
    <scope>NUCLEOTIDE SEQUENCE</scope>
    <source>
        <strain evidence="2">SMH4607-1</strain>
    </source>
</reference>
<protein>
    <submittedName>
        <fullName evidence="2">Heterokaryon incompatibility protein-domain-containing protein</fullName>
    </submittedName>
</protein>
<dbReference type="PANTHER" id="PTHR33112">
    <property type="entry name" value="DOMAIN PROTEIN, PUTATIVE-RELATED"/>
    <property type="match status" value="1"/>
</dbReference>
<dbReference type="AlphaFoldDB" id="A0AA40A235"/>
<evidence type="ECO:0000259" key="1">
    <source>
        <dbReference type="Pfam" id="PF06985"/>
    </source>
</evidence>
<evidence type="ECO:0000313" key="2">
    <source>
        <dbReference type="EMBL" id="KAK0707905.1"/>
    </source>
</evidence>
<dbReference type="EMBL" id="JAUKUA010000006">
    <property type="protein sequence ID" value="KAK0707905.1"/>
    <property type="molecule type" value="Genomic_DNA"/>
</dbReference>
<dbReference type="PANTHER" id="PTHR33112:SF10">
    <property type="entry name" value="TOL"/>
    <property type="match status" value="1"/>
</dbReference>